<dbReference type="Proteomes" id="UP001586593">
    <property type="component" value="Unassembled WGS sequence"/>
</dbReference>
<dbReference type="InterPro" id="IPR052800">
    <property type="entry name" value="DNA_Repair_Helicase_ZGRF1"/>
</dbReference>
<evidence type="ECO:0000313" key="4">
    <source>
        <dbReference type="Proteomes" id="UP001586593"/>
    </source>
</evidence>
<feature type="region of interest" description="Disordered" evidence="1">
    <location>
        <begin position="116"/>
        <end position="210"/>
    </location>
</feature>
<feature type="compositionally biased region" description="Basic and acidic residues" evidence="1">
    <location>
        <begin position="751"/>
        <end position="772"/>
    </location>
</feature>
<feature type="compositionally biased region" description="Polar residues" evidence="1">
    <location>
        <begin position="553"/>
        <end position="564"/>
    </location>
</feature>
<dbReference type="InterPro" id="IPR018838">
    <property type="entry name" value="ZGRF1-like_N"/>
</dbReference>
<dbReference type="EMBL" id="JAZHXJ010000344">
    <property type="protein sequence ID" value="KAL1864164.1"/>
    <property type="molecule type" value="Genomic_DNA"/>
</dbReference>
<feature type="compositionally biased region" description="Basic and acidic residues" evidence="1">
    <location>
        <begin position="860"/>
        <end position="872"/>
    </location>
</feature>
<protein>
    <recommendedName>
        <fullName evidence="2">5'-3' DNA helicase ZGRF1-like N-terminal domain-containing protein</fullName>
    </recommendedName>
</protein>
<organism evidence="3 4">
    <name type="scientific">Phialemonium thermophilum</name>
    <dbReference type="NCBI Taxonomy" id="223376"/>
    <lineage>
        <taxon>Eukaryota</taxon>
        <taxon>Fungi</taxon>
        <taxon>Dikarya</taxon>
        <taxon>Ascomycota</taxon>
        <taxon>Pezizomycotina</taxon>
        <taxon>Sordariomycetes</taxon>
        <taxon>Sordariomycetidae</taxon>
        <taxon>Cephalothecales</taxon>
        <taxon>Cephalothecaceae</taxon>
        <taxon>Phialemonium</taxon>
    </lineage>
</organism>
<feature type="region of interest" description="Disordered" evidence="1">
    <location>
        <begin position="679"/>
        <end position="848"/>
    </location>
</feature>
<name>A0ABR3WL92_9PEZI</name>
<feature type="domain" description="5'-3' DNA helicase ZGRF1-like N-terminal" evidence="2">
    <location>
        <begin position="25"/>
        <end position="106"/>
    </location>
</feature>
<reference evidence="3 4" key="1">
    <citation type="journal article" date="2024" name="Commun. Biol.">
        <title>Comparative genomic analysis of thermophilic fungi reveals convergent evolutionary adaptations and gene losses.</title>
        <authorList>
            <person name="Steindorff A.S."/>
            <person name="Aguilar-Pontes M.V."/>
            <person name="Robinson A.J."/>
            <person name="Andreopoulos B."/>
            <person name="LaButti K."/>
            <person name="Kuo A."/>
            <person name="Mondo S."/>
            <person name="Riley R."/>
            <person name="Otillar R."/>
            <person name="Haridas S."/>
            <person name="Lipzen A."/>
            <person name="Grimwood J."/>
            <person name="Schmutz J."/>
            <person name="Clum A."/>
            <person name="Reid I.D."/>
            <person name="Moisan M.C."/>
            <person name="Butler G."/>
            <person name="Nguyen T.T.M."/>
            <person name="Dewar K."/>
            <person name="Conant G."/>
            <person name="Drula E."/>
            <person name="Henrissat B."/>
            <person name="Hansel C."/>
            <person name="Singer S."/>
            <person name="Hutchinson M.I."/>
            <person name="de Vries R.P."/>
            <person name="Natvig D.O."/>
            <person name="Powell A.J."/>
            <person name="Tsang A."/>
            <person name="Grigoriev I.V."/>
        </authorList>
    </citation>
    <scope>NUCLEOTIDE SEQUENCE [LARGE SCALE GENOMIC DNA]</scope>
    <source>
        <strain evidence="3 4">ATCC 24622</strain>
    </source>
</reference>
<evidence type="ECO:0000313" key="3">
    <source>
        <dbReference type="EMBL" id="KAL1864164.1"/>
    </source>
</evidence>
<dbReference type="PANTHER" id="PTHR28535:SF1">
    <property type="entry name" value="PROTEIN ZGRF1"/>
    <property type="match status" value="1"/>
</dbReference>
<feature type="region of interest" description="Disordered" evidence="1">
    <location>
        <begin position="438"/>
        <end position="657"/>
    </location>
</feature>
<sequence>MPIVTLSPYTLEQPLPNHTGSSAAVIEYLCLFTHDLRRKQKRWQDGRVKYHTFNRRIMVYDDRGNFVGDAYWQSDGDFDVGEELELERGGAIVQVSDCVGQQTQDLSELLDKRVREKGQRHVSVSPGNAPSLGRGGPQDQQTSSHFQLRHRPLTELIQTPAGRHGRAVVPMDSPFDQRHGSRNVGTTPSSERQAKRRKLEKPSPPSKLGYAQSLFGATLTLSGGLTSSAPLRRQPACPPSTRALPVHKKTGIQKDEVVPIPDSPGAESRHRPEGTTASRRAKHAENGSVSLAKGPAHCCNNVLKPGFVADAGFGPAMGTAGRTVPTKGNNVNTNPPRNMNPIVKEPEPGLSAFANSHTRAPSPTTSYSCADKIQSREKPVSRTTTRTGQSSLVAPCAVSDGMHTEHHGISAIPQVQEQKTELRLKPRRKRGLMVVMESQETQPALGRCPSPPVLENRSPTLKSSTHPETCEPPVSLRSGFGGTELDNVHSGLVNPQMHSRKCEIQPDATANPTDTTAEAGRPPKRKGALRMRNSHEIDQSSHHPRTETRKTPSLESLPTLSDQNMAPAKPGVPPSNASDPGNDKMNGGRKSPIHTDEERFSHSNDVSGPAGPPSTGVPRLVRFARKGIKSREVIGYSHNSPEAAKRPSRLTGSPPAERIVARVAPEEYRTESSILGIGSISYSKPVPDGLRTGDRSGAGVPAHPQEITTVLSERSIMDKETGPVDTEIISMVTEPEIPVRAPTRPAPSPDGARDRLKNHDSEDVPFRSHGVDSSRNQEAPGAQHLPRKLVNPATRGRKAALKSDAAGQAPQSFVPADRLDGVRTGRATGDSATATNNELPKTKMTFPGFMSARGSGAWSREAHDLLERGRPV</sequence>
<feature type="compositionally biased region" description="Polar residues" evidence="1">
    <location>
        <begin position="830"/>
        <end position="839"/>
    </location>
</feature>
<feature type="compositionally biased region" description="Low complexity" evidence="1">
    <location>
        <begin position="506"/>
        <end position="519"/>
    </location>
</feature>
<evidence type="ECO:0000256" key="1">
    <source>
        <dbReference type="SAM" id="MobiDB-lite"/>
    </source>
</evidence>
<feature type="region of interest" description="Disordered" evidence="1">
    <location>
        <begin position="226"/>
        <end position="290"/>
    </location>
</feature>
<feature type="region of interest" description="Disordered" evidence="1">
    <location>
        <begin position="356"/>
        <end position="389"/>
    </location>
</feature>
<feature type="compositionally biased region" description="Basic and acidic residues" evidence="1">
    <location>
        <begin position="593"/>
        <end position="602"/>
    </location>
</feature>
<dbReference type="PANTHER" id="PTHR28535">
    <property type="entry name" value="ZINC FINGER GRF-TYPE CONTAINING 1"/>
    <property type="match status" value="1"/>
</dbReference>
<gene>
    <name evidence="3" type="ORF">VTK73DRAFT_6124</name>
</gene>
<keyword evidence="4" id="KW-1185">Reference proteome</keyword>
<feature type="region of interest" description="Disordered" evidence="1">
    <location>
        <begin position="853"/>
        <end position="872"/>
    </location>
</feature>
<feature type="compositionally biased region" description="Polar residues" evidence="1">
    <location>
        <begin position="356"/>
        <end position="368"/>
    </location>
</feature>
<accession>A0ABR3WL92</accession>
<proteinExistence type="predicted"/>
<comment type="caution">
    <text evidence="3">The sequence shown here is derived from an EMBL/GenBank/DDBJ whole genome shotgun (WGS) entry which is preliminary data.</text>
</comment>
<dbReference type="Pfam" id="PF10382">
    <property type="entry name" value="ZGRF1-like_N"/>
    <property type="match status" value="1"/>
</dbReference>
<feature type="compositionally biased region" description="Polar residues" evidence="1">
    <location>
        <begin position="457"/>
        <end position="467"/>
    </location>
</feature>
<evidence type="ECO:0000259" key="2">
    <source>
        <dbReference type="Pfam" id="PF10382"/>
    </source>
</evidence>
<feature type="compositionally biased region" description="Basic and acidic residues" evidence="1">
    <location>
        <begin position="533"/>
        <end position="552"/>
    </location>
</feature>